<keyword evidence="7 9" id="KW-0539">Nucleus</keyword>
<evidence type="ECO:0000256" key="7">
    <source>
        <dbReference type="ARBA" id="ARBA00023242"/>
    </source>
</evidence>
<evidence type="ECO:0000256" key="6">
    <source>
        <dbReference type="ARBA" id="ARBA00023187"/>
    </source>
</evidence>
<dbReference type="InterPro" id="IPR004038">
    <property type="entry name" value="Ribosomal_eL8/eL30/eS12/Gad45"/>
</dbReference>
<accession>A0A0V0QVY1</accession>
<dbReference type="Gene3D" id="3.30.1330.30">
    <property type="match status" value="1"/>
</dbReference>
<feature type="domain" description="Ribosomal protein eL8/eL30/eS12/Gadd45" evidence="10">
    <location>
        <begin position="26"/>
        <end position="108"/>
    </location>
</feature>
<dbReference type="InterPro" id="IPR002415">
    <property type="entry name" value="H/ACA_rnp_Nhp2-like"/>
</dbReference>
<dbReference type="InterPro" id="IPR050257">
    <property type="entry name" value="eL8/uL1-like"/>
</dbReference>
<evidence type="ECO:0000259" key="10">
    <source>
        <dbReference type="Pfam" id="PF01248"/>
    </source>
</evidence>
<dbReference type="Proteomes" id="UP000054937">
    <property type="component" value="Unassembled WGS sequence"/>
</dbReference>
<dbReference type="EMBL" id="LDAU01000098">
    <property type="protein sequence ID" value="KRX06253.1"/>
    <property type="molecule type" value="Genomic_DNA"/>
</dbReference>
<proteinExistence type="inferred from homology"/>
<keyword evidence="8 9" id="KW-0687">Ribonucleoprotein</keyword>
<dbReference type="GO" id="GO:0031120">
    <property type="term" value="P:snRNA pseudouridine synthesis"/>
    <property type="evidence" value="ECO:0007669"/>
    <property type="project" value="UniProtKB-UniRule"/>
</dbReference>
<dbReference type="InterPro" id="IPR029064">
    <property type="entry name" value="Ribosomal_eL30-like_sf"/>
</dbReference>
<protein>
    <recommendedName>
        <fullName evidence="9">H/ACA ribonucleoprotein complex subunit 2</fullName>
    </recommendedName>
    <alternativeName>
        <fullName evidence="9">Nucleolar protein family A member 2</fullName>
    </alternativeName>
</protein>
<dbReference type="InterPro" id="IPR004037">
    <property type="entry name" value="Ribosomal_eL8-like_CS"/>
</dbReference>
<evidence type="ECO:0000256" key="4">
    <source>
        <dbReference type="ARBA" id="ARBA00022728"/>
    </source>
</evidence>
<keyword evidence="4" id="KW-0747">Spliceosome</keyword>
<dbReference type="InterPro" id="IPR018492">
    <property type="entry name" value="Ribosomal_eL8/Nhp2"/>
</dbReference>
<evidence type="ECO:0000313" key="11">
    <source>
        <dbReference type="EMBL" id="KRX06253.1"/>
    </source>
</evidence>
<organism evidence="11 12">
    <name type="scientific">Pseudocohnilembus persalinus</name>
    <name type="common">Ciliate</name>
    <dbReference type="NCBI Taxonomy" id="266149"/>
    <lineage>
        <taxon>Eukaryota</taxon>
        <taxon>Sar</taxon>
        <taxon>Alveolata</taxon>
        <taxon>Ciliophora</taxon>
        <taxon>Intramacronucleata</taxon>
        <taxon>Oligohymenophorea</taxon>
        <taxon>Scuticociliatia</taxon>
        <taxon>Philasterida</taxon>
        <taxon>Pseudocohnilembidae</taxon>
        <taxon>Pseudocohnilembus</taxon>
    </lineage>
</organism>
<name>A0A0V0QVY1_PSEPJ</name>
<dbReference type="PRINTS" id="PR00881">
    <property type="entry name" value="L7ARS6FAMILY"/>
</dbReference>
<dbReference type="FunFam" id="3.30.1330.30:FF:000002">
    <property type="entry name" value="NHP2-like protein 1 homolog"/>
    <property type="match status" value="1"/>
</dbReference>
<evidence type="ECO:0000256" key="3">
    <source>
        <dbReference type="ARBA" id="ARBA00022664"/>
    </source>
</evidence>
<dbReference type="AlphaFoldDB" id="A0A0V0QVY1"/>
<dbReference type="OrthoDB" id="1924699at2759"/>
<dbReference type="GO" id="GO:0003723">
    <property type="term" value="F:RNA binding"/>
    <property type="evidence" value="ECO:0007669"/>
    <property type="project" value="UniProtKB-UniRule"/>
</dbReference>
<comment type="similarity">
    <text evidence="2 9">Belongs to the eukaryotic ribosomal protein eL8 family.</text>
</comment>
<comment type="function">
    <text evidence="9">Required for ribosome biogenesis. Part of a complex which catalyzes pseudouridylation of rRNA. This involves the isomerization of uridine such that the ribose is subsequently attached to C5, instead of the normal N1. Pseudouridine ('psi') residues may serve to stabilize the conformation of rRNAs.</text>
</comment>
<dbReference type="GO" id="GO:0005681">
    <property type="term" value="C:spliceosomal complex"/>
    <property type="evidence" value="ECO:0007669"/>
    <property type="project" value="UniProtKB-KW"/>
</dbReference>
<reference evidence="11 12" key="1">
    <citation type="journal article" date="2015" name="Sci. Rep.">
        <title>Genome of the facultative scuticociliatosis pathogen Pseudocohnilembus persalinus provides insight into its virulence through horizontal gene transfer.</title>
        <authorList>
            <person name="Xiong J."/>
            <person name="Wang G."/>
            <person name="Cheng J."/>
            <person name="Tian M."/>
            <person name="Pan X."/>
            <person name="Warren A."/>
            <person name="Jiang C."/>
            <person name="Yuan D."/>
            <person name="Miao W."/>
        </authorList>
    </citation>
    <scope>NUCLEOTIDE SEQUENCE [LARGE SCALE GENOMIC DNA]</scope>
    <source>
        <strain evidence="11">36N120E</strain>
    </source>
</reference>
<dbReference type="Pfam" id="PF01248">
    <property type="entry name" value="Ribosomal_L7Ae"/>
    <property type="match status" value="1"/>
</dbReference>
<sequence>MDNSERAQPLADKEFGKEIFDLVQGCSSLKEIKKGANEATKCLNRGIAQIIIIAADTTPLEIVLHLPLLCEDKNVPYIFVSSKKKLGQACGTSRNVIACAILKNENSRMKEKVVQIRNKAELQFINSQN</sequence>
<keyword evidence="6" id="KW-0508">mRNA splicing</keyword>
<dbReference type="SUPFAM" id="SSF55315">
    <property type="entry name" value="L30e-like"/>
    <property type="match status" value="1"/>
</dbReference>
<dbReference type="GO" id="GO:0031429">
    <property type="term" value="C:box H/ACA snoRNP complex"/>
    <property type="evidence" value="ECO:0007669"/>
    <property type="project" value="UniProtKB-UniRule"/>
</dbReference>
<comment type="subcellular location">
    <subcellularLocation>
        <location evidence="1 9">Nucleus</location>
        <location evidence="1 9">Nucleolus</location>
    </subcellularLocation>
</comment>
<dbReference type="FunCoup" id="A0A0V0QVY1">
    <property type="interactions" value="491"/>
</dbReference>
<dbReference type="GO" id="GO:0042254">
    <property type="term" value="P:ribosome biogenesis"/>
    <property type="evidence" value="ECO:0007669"/>
    <property type="project" value="InterPro"/>
</dbReference>
<keyword evidence="12" id="KW-1185">Reference proteome</keyword>
<dbReference type="PROSITE" id="PS01082">
    <property type="entry name" value="RIBOSOMAL_L7AE"/>
    <property type="match status" value="1"/>
</dbReference>
<comment type="function">
    <text evidence="9">Common component of the spliceosome and rRNA processing machinery.</text>
</comment>
<evidence type="ECO:0000256" key="2">
    <source>
        <dbReference type="ARBA" id="ARBA00007337"/>
    </source>
</evidence>
<evidence type="ECO:0000256" key="1">
    <source>
        <dbReference type="ARBA" id="ARBA00004604"/>
    </source>
</evidence>
<evidence type="ECO:0000256" key="8">
    <source>
        <dbReference type="ARBA" id="ARBA00023274"/>
    </source>
</evidence>
<dbReference type="InParanoid" id="A0A0V0QVY1"/>
<evidence type="ECO:0000313" key="12">
    <source>
        <dbReference type="Proteomes" id="UP000054937"/>
    </source>
</evidence>
<gene>
    <name evidence="11" type="ORF">PPERSA_06135</name>
</gene>
<evidence type="ECO:0000256" key="5">
    <source>
        <dbReference type="ARBA" id="ARBA00022884"/>
    </source>
</evidence>
<comment type="caution">
    <text evidence="11">The sequence shown here is derived from an EMBL/GenBank/DDBJ whole genome shotgun (WGS) entry which is preliminary data.</text>
</comment>
<dbReference type="PRINTS" id="PR00883">
    <property type="entry name" value="NUCLEARHMG"/>
</dbReference>
<keyword evidence="3" id="KW-0507">mRNA processing</keyword>
<dbReference type="GO" id="GO:0000398">
    <property type="term" value="P:mRNA splicing, via spliceosome"/>
    <property type="evidence" value="ECO:0007669"/>
    <property type="project" value="UniProtKB-UniRule"/>
</dbReference>
<keyword evidence="5 9" id="KW-0694">RNA-binding</keyword>
<dbReference type="PANTHER" id="PTHR23105">
    <property type="entry name" value="RIBOSOMAL PROTEIN L7AE FAMILY MEMBER"/>
    <property type="match status" value="1"/>
</dbReference>
<evidence type="ECO:0000256" key="9">
    <source>
        <dbReference type="RuleBase" id="RU366039"/>
    </source>
</evidence>
<dbReference type="OMA" id="LACEDKG"/>